<comment type="caution">
    <text evidence="1">The sequence shown here is derived from an EMBL/GenBank/DDBJ whole genome shotgun (WGS) entry which is preliminary data.</text>
</comment>
<dbReference type="CDD" id="cd00719">
    <property type="entry name" value="GIY-YIG_SF"/>
    <property type="match status" value="1"/>
</dbReference>
<accession>A0A9X1M2R9</accession>
<sequence>MNRLRPLPGLRFSEHVIEDRGSLALYFAKTSPSVGIYWIDFADGYSYVGQSVSTRTRLAAHRRRWSDAVTVRFAPCLPEQLDELELAAIQHVQEIRPLRNKLLTNRPGGDRDVNVTISPGSSLALPWERARRGAVTSPPSVAAENTGGQAKFESLLRTDTYELLADATAALIGGAIPSPTESQSFLWSVSALPSTNRAPGWRRLLALSAGRLEILRVFEEVTPSTVLYPSFLNAAPNFSRTTLVHALLRAGLSPQVITTGRYRAVAGVQTVRVPDLATLQKLLSDPDVLDAVYQLVITVMRQGSAPLARFHNQPLAADLLERARQGLVPRFS</sequence>
<protein>
    <submittedName>
        <fullName evidence="1">GIY-YIG nuclease family protein</fullName>
    </submittedName>
</protein>
<gene>
    <name evidence="1" type="ORF">LJ751_13490</name>
</gene>
<evidence type="ECO:0000313" key="2">
    <source>
        <dbReference type="Proteomes" id="UP001139264"/>
    </source>
</evidence>
<dbReference type="RefSeq" id="WP_227908596.1">
    <property type="nucleotide sequence ID" value="NZ_CP095461.1"/>
</dbReference>
<dbReference type="Proteomes" id="UP001139264">
    <property type="component" value="Unassembled WGS sequence"/>
</dbReference>
<evidence type="ECO:0000313" key="1">
    <source>
        <dbReference type="EMBL" id="MCC3270353.1"/>
    </source>
</evidence>
<dbReference type="AlphaFoldDB" id="A0A9X1M2R9"/>
<reference evidence="1" key="1">
    <citation type="submission" date="2021-10" db="EMBL/GenBank/DDBJ databases">
        <title>Novel species in genus Arthrobacter.</title>
        <authorList>
            <person name="Liu Y."/>
        </authorList>
    </citation>
    <scope>NUCLEOTIDE SEQUENCE</scope>
    <source>
        <strain evidence="1">Zg-Y809</strain>
    </source>
</reference>
<dbReference type="EMBL" id="JAJFZP010000011">
    <property type="protein sequence ID" value="MCC3270353.1"/>
    <property type="molecule type" value="Genomic_DNA"/>
</dbReference>
<proteinExistence type="predicted"/>
<organism evidence="1 2">
    <name type="scientific">Arthrobacter gengyunqii</name>
    <dbReference type="NCBI Taxonomy" id="2886940"/>
    <lineage>
        <taxon>Bacteria</taxon>
        <taxon>Bacillati</taxon>
        <taxon>Actinomycetota</taxon>
        <taxon>Actinomycetes</taxon>
        <taxon>Micrococcales</taxon>
        <taxon>Micrococcaceae</taxon>
        <taxon>Arthrobacter</taxon>
    </lineage>
</organism>
<name>A0A9X1M2R9_9MICC</name>